<proteinExistence type="inferred from homology"/>
<keyword evidence="2" id="KW-0426">Late protein</keyword>
<dbReference type="Proteomes" id="UP000134372">
    <property type="component" value="Segment"/>
</dbReference>
<evidence type="ECO:0000313" key="4">
    <source>
        <dbReference type="EMBL" id="AGY30686.1"/>
    </source>
</evidence>
<evidence type="ECO:0000256" key="3">
    <source>
        <dbReference type="ARBA" id="ARBA00023219"/>
    </source>
</evidence>
<evidence type="ECO:0000313" key="5">
    <source>
        <dbReference type="Proteomes" id="UP000134372"/>
    </source>
</evidence>
<dbReference type="HAMAP" id="MF_04014">
    <property type="entry name" value="HSV_TRM1"/>
    <property type="match status" value="1"/>
</dbReference>
<evidence type="ECO:0000256" key="1">
    <source>
        <dbReference type="ARBA" id="ARBA00022612"/>
    </source>
</evidence>
<keyword evidence="5" id="KW-1185">Reference proteome</keyword>
<sequence length="688" mass="78335">MTQELAAVYAGISALAADLCLVEFADPSTIDREKLKRTRDRFEVMRRALLVELRQQNLYDSCGLTLELEHLIENISETMARLSDCLDKTLAPLEHFRTLHSKDSCDRHRTVPFVFYGAWSVNISLSLINDIELFFKRLSSVFYCIDARQALDGLGEVLAFLGRLRGISPIPAPDTYVSSIPCIECLEEASVAPNQGESLPSLLANAACGHVCRPLCPEPILGLFENELQQLGINAEMTPTENPSNDSPAPDSLTATSLAEIGKHHIFGNVTTALMELSNLIYWRSGEDDPDTAGDKQCSHMAMLLTHEAEMQNRRRDINHRQGQRQPPTHFFDCFKPEALESIFCGGLFNSIEDTIEGLKKDCSSAFYERVNYAAAIQKQNEFYVRLSRLLTPDSDPGVNHNERLVVDREVITGKGSPDEVLRDARRRKDQYLQKVTRDGFRKLTECLKNQSRLLTETLRLRIWGSVIYREAAVLQNHFLVRSRFTSQPWQDHTTSKTSLFENSKYLKNSLYGQRLGNEHVELLTQQFYRLITGPLSRRHTMFPHPPNVGLAQCFEAAGMLPHQKLMVSEMIWPTIEPKDWIDPNFNMFYEFKEGDLNATQRRAWEFIRELILSVSLYNRTWEKNLKIFLTEAGEVTEQKPGCAPSGIYVTYETGKPLVLIGKKDGWIFKDIYALLYHHLQLGDHNGP</sequence>
<dbReference type="EMBL" id="KF703446">
    <property type="protein sequence ID" value="AGY30686.1"/>
    <property type="molecule type" value="Genomic_DNA"/>
</dbReference>
<evidence type="ECO:0000256" key="2">
    <source>
        <dbReference type="ARBA" id="ARBA00022921"/>
    </source>
</evidence>
<reference evidence="4 5" key="1">
    <citation type="journal article" date="2013" name="J. Virol.">
        <title>Next-Generation Sequence Analysis of the Genome of RFHVMn, the Macaque Homolog of Kaposi's Sarcoma (KS)-Associated Herpesvirus, from a KS-Like Tumor of a Pig-Tailed Macaque.</title>
        <authorList>
            <person name="Bruce A.G."/>
            <person name="Ryan J.T."/>
            <person name="Thomas M.J."/>
            <person name="Peng X."/>
            <person name="Grundhoff A."/>
            <person name="Tsai C.C."/>
            <person name="Rose T.M."/>
        </authorList>
    </citation>
    <scope>NUCLEOTIDE SEQUENCE [LARGE SCALE GENOMIC DNA]</scope>
    <source>
        <strain evidence="4">RFHVMnM78114</strain>
    </source>
</reference>
<accession>U5NIS8</accession>
<protein>
    <submittedName>
        <fullName evidence="4">ORF7</fullName>
    </submittedName>
</protein>
<dbReference type="Pfam" id="PF01366">
    <property type="entry name" value="PRTP"/>
    <property type="match status" value="1"/>
</dbReference>
<keyword evidence="1" id="KW-1188">Viral release from host cell</keyword>
<name>U5NIS8_9GAMA</name>
<dbReference type="GO" id="GO:0019073">
    <property type="term" value="P:viral DNA genome packaging"/>
    <property type="evidence" value="ECO:0007669"/>
    <property type="project" value="InterPro"/>
</dbReference>
<keyword evidence="3" id="KW-0231">Viral genome packaging</keyword>
<organism evidence="4 5">
    <name type="scientific">Retroperitoneal fibromatosis-associated herpesvirus</name>
    <dbReference type="NCBI Taxonomy" id="111469"/>
    <lineage>
        <taxon>Viruses</taxon>
        <taxon>Duplodnaviria</taxon>
        <taxon>Heunggongvirae</taxon>
        <taxon>Peploviricota</taxon>
        <taxon>Herviviricetes</taxon>
        <taxon>Herpesvirales</taxon>
        <taxon>Orthoherpesviridae</taxon>
        <taxon>Gammaherpesvirinae</taxon>
        <taxon>Rhadinovirus</taxon>
        <taxon>Rhadinovirus macacinegamma8</taxon>
        <taxon>Macacine gammaherpesvirus 8</taxon>
    </lineage>
</organism>
<dbReference type="InterPro" id="IPR000501">
    <property type="entry name" value="UL28/UL56"/>
</dbReference>